<reference evidence="1 2" key="1">
    <citation type="journal article" date="2018" name="Sci. Rep.">
        <title>Genomic signatures of local adaptation to the degree of environmental predictability in rotifers.</title>
        <authorList>
            <person name="Franch-Gras L."/>
            <person name="Hahn C."/>
            <person name="Garcia-Roger E.M."/>
            <person name="Carmona M.J."/>
            <person name="Serra M."/>
            <person name="Gomez A."/>
        </authorList>
    </citation>
    <scope>NUCLEOTIDE SEQUENCE [LARGE SCALE GENOMIC DNA]</scope>
    <source>
        <strain evidence="1">HYR1</strain>
    </source>
</reference>
<dbReference type="Proteomes" id="UP000276133">
    <property type="component" value="Unassembled WGS sequence"/>
</dbReference>
<organism evidence="1 2">
    <name type="scientific">Brachionus plicatilis</name>
    <name type="common">Marine rotifer</name>
    <name type="synonym">Brachionus muelleri</name>
    <dbReference type="NCBI Taxonomy" id="10195"/>
    <lineage>
        <taxon>Eukaryota</taxon>
        <taxon>Metazoa</taxon>
        <taxon>Spiralia</taxon>
        <taxon>Gnathifera</taxon>
        <taxon>Rotifera</taxon>
        <taxon>Eurotatoria</taxon>
        <taxon>Monogononta</taxon>
        <taxon>Pseudotrocha</taxon>
        <taxon>Ploima</taxon>
        <taxon>Brachionidae</taxon>
        <taxon>Brachionus</taxon>
    </lineage>
</organism>
<dbReference type="EMBL" id="REGN01012359">
    <property type="protein sequence ID" value="RMZ95624.1"/>
    <property type="molecule type" value="Genomic_DNA"/>
</dbReference>
<comment type="caution">
    <text evidence="1">The sequence shown here is derived from an EMBL/GenBank/DDBJ whole genome shotgun (WGS) entry which is preliminary data.</text>
</comment>
<dbReference type="AlphaFoldDB" id="A0A3M7PA81"/>
<keyword evidence="2" id="KW-1185">Reference proteome</keyword>
<protein>
    <submittedName>
        <fullName evidence="1">Uncharacterized protein</fullName>
    </submittedName>
</protein>
<name>A0A3M7PA81_BRAPC</name>
<accession>A0A3M7PA81</accession>
<proteinExistence type="predicted"/>
<sequence length="66" mass="8379">MKFVMVKFHAKHSRKFKVGWTIPLILFWDQTLQRWTWDQYTYYIYTRVFLSFMHVINRNFQPLFDI</sequence>
<evidence type="ECO:0000313" key="2">
    <source>
        <dbReference type="Proteomes" id="UP000276133"/>
    </source>
</evidence>
<gene>
    <name evidence="1" type="ORF">BpHYR1_051801</name>
</gene>
<evidence type="ECO:0000313" key="1">
    <source>
        <dbReference type="EMBL" id="RMZ95624.1"/>
    </source>
</evidence>